<comment type="caution">
    <text evidence="12">The sequence shown here is derived from an EMBL/GenBank/DDBJ whole genome shotgun (WGS) entry which is preliminary data.</text>
</comment>
<dbReference type="PROSITE" id="PS01278">
    <property type="entry name" value="MTTASE_RADICAL"/>
    <property type="match status" value="1"/>
</dbReference>
<dbReference type="InterPro" id="IPR006638">
    <property type="entry name" value="Elp3/MiaA/NifB-like_rSAM"/>
</dbReference>
<evidence type="ECO:0000256" key="5">
    <source>
        <dbReference type="ARBA" id="ARBA00022694"/>
    </source>
</evidence>
<keyword evidence="2" id="KW-0004">4Fe-4S</keyword>
<dbReference type="GO" id="GO:0046872">
    <property type="term" value="F:metal ion binding"/>
    <property type="evidence" value="ECO:0007669"/>
    <property type="project" value="UniProtKB-KW"/>
</dbReference>
<dbReference type="Proteomes" id="UP001289135">
    <property type="component" value="Unassembled WGS sequence"/>
</dbReference>
<dbReference type="InterPro" id="IPR013848">
    <property type="entry name" value="Methylthiotransferase_N"/>
</dbReference>
<dbReference type="PANTHER" id="PTHR11918">
    <property type="entry name" value="RADICAL SAM PROTEINS"/>
    <property type="match status" value="1"/>
</dbReference>
<feature type="region of interest" description="Disordered" evidence="9">
    <location>
        <begin position="1"/>
        <end position="22"/>
    </location>
</feature>
<dbReference type="SMART" id="SM00729">
    <property type="entry name" value="Elp3"/>
    <property type="match status" value="1"/>
</dbReference>
<dbReference type="NCBIfam" id="TIGR01579">
    <property type="entry name" value="MiaB-like-C"/>
    <property type="match status" value="1"/>
</dbReference>
<dbReference type="GO" id="GO:0051539">
    <property type="term" value="F:4 iron, 4 sulfur cluster binding"/>
    <property type="evidence" value="ECO:0007669"/>
    <property type="project" value="UniProtKB-KW"/>
</dbReference>
<dbReference type="EMBL" id="JARGYU010000003">
    <property type="protein sequence ID" value="MDZ5761578.1"/>
    <property type="molecule type" value="Genomic_DNA"/>
</dbReference>
<evidence type="ECO:0000313" key="13">
    <source>
        <dbReference type="Proteomes" id="UP001289135"/>
    </source>
</evidence>
<name>A0AAE4VMF4_9RICK</name>
<evidence type="ECO:0000256" key="3">
    <source>
        <dbReference type="ARBA" id="ARBA00022679"/>
    </source>
</evidence>
<evidence type="ECO:0000256" key="9">
    <source>
        <dbReference type="SAM" id="MobiDB-lite"/>
    </source>
</evidence>
<evidence type="ECO:0000256" key="4">
    <source>
        <dbReference type="ARBA" id="ARBA00022691"/>
    </source>
</evidence>
<dbReference type="InterPro" id="IPR006467">
    <property type="entry name" value="MiaB-like_bact"/>
</dbReference>
<dbReference type="InterPro" id="IPR007197">
    <property type="entry name" value="rSAM"/>
</dbReference>
<keyword evidence="7" id="KW-0408">Iron</keyword>
<evidence type="ECO:0000256" key="8">
    <source>
        <dbReference type="ARBA" id="ARBA00023014"/>
    </source>
</evidence>
<sequence>MSNIDTTNNYNSENNSEKYKDQNYKSDQSINNNLLNLYSESNNNDSISLNPSANSFESKVINFGCRLNSSESDIISYNLKKLNVDNVIVINSCAVTKEAERQVKQTIRSLYKNHPEAKIYITGCASQTDKKFYENMPEVSGIIDNTKKLDINEYKKINNQLFSEKLNDITFNSKKIKNDIELSENDIQSRKSFVFPDKSLEIFTLESKIDKNWKDIYKNSFKGRGFVQIQNGCNHRCTFCIIPYGRGPSRSLPMANIVSQVKGLIDNGCGEIVFTGVDITDYGIDLPGHPKLGQIVRRLLNLVPDIKRIRLSSIDVAEIDEDILYLLANEKRFMPHLHISLQAGDDIILKRMKRRHNRQQIIDFCSHARIINPNIVFGADIIAGFPTETDDMFENTRNLLQECNIIYCHIFPYSERPETPAARMPQIPYHVRKSRAKILREDAKQRLLSYYNSQIGKTISVVIEGNGMARGENFGLIKIENSNILPKKLDNISNIIENNKNKNQFNKNIKDNLINNLICGKIYNTIITGIDSYKSEYCMNGIILN</sequence>
<dbReference type="SUPFAM" id="SSF102114">
    <property type="entry name" value="Radical SAM enzymes"/>
    <property type="match status" value="1"/>
</dbReference>
<keyword evidence="4" id="KW-0949">S-adenosyl-L-methionine</keyword>
<feature type="compositionally biased region" description="Low complexity" evidence="9">
    <location>
        <begin position="1"/>
        <end position="14"/>
    </location>
</feature>
<dbReference type="Gene3D" id="3.40.50.12160">
    <property type="entry name" value="Methylthiotransferase, N-terminal domain"/>
    <property type="match status" value="1"/>
</dbReference>
<dbReference type="Pfam" id="PF04055">
    <property type="entry name" value="Radical_SAM"/>
    <property type="match status" value="1"/>
</dbReference>
<keyword evidence="3" id="KW-0808">Transferase</keyword>
<evidence type="ECO:0000256" key="6">
    <source>
        <dbReference type="ARBA" id="ARBA00022723"/>
    </source>
</evidence>
<evidence type="ECO:0000259" key="10">
    <source>
        <dbReference type="PROSITE" id="PS51449"/>
    </source>
</evidence>
<comment type="cofactor">
    <cofactor evidence="1">
        <name>[4Fe-4S] cluster</name>
        <dbReference type="ChEBI" id="CHEBI:49883"/>
    </cofactor>
</comment>
<dbReference type="PANTHER" id="PTHR11918:SF45">
    <property type="entry name" value="THREONYLCARBAMOYLADENOSINE TRNA METHYLTHIOTRANSFERASE"/>
    <property type="match status" value="1"/>
</dbReference>
<gene>
    <name evidence="12" type="ORF">Lyticum_00764</name>
</gene>
<dbReference type="GO" id="GO:0035598">
    <property type="term" value="F:tRNA (N(6)-L-threonylcarbamoyladenosine(37)-C(2))-methylthiotransferase activity"/>
    <property type="evidence" value="ECO:0007669"/>
    <property type="project" value="TreeGrafter"/>
</dbReference>
<dbReference type="AlphaFoldDB" id="A0AAE4VMF4"/>
<evidence type="ECO:0000256" key="2">
    <source>
        <dbReference type="ARBA" id="ARBA00022485"/>
    </source>
</evidence>
<dbReference type="SFLD" id="SFLDS00029">
    <property type="entry name" value="Radical_SAM"/>
    <property type="match status" value="1"/>
</dbReference>
<dbReference type="InterPro" id="IPR058240">
    <property type="entry name" value="rSAM_sf"/>
</dbReference>
<dbReference type="InterPro" id="IPR020612">
    <property type="entry name" value="Methylthiotransferase_CS"/>
</dbReference>
<dbReference type="InterPro" id="IPR038135">
    <property type="entry name" value="Methylthiotransferase_N_sf"/>
</dbReference>
<dbReference type="InterPro" id="IPR005839">
    <property type="entry name" value="Methylthiotransferase"/>
</dbReference>
<keyword evidence="6" id="KW-0479">Metal-binding</keyword>
<keyword evidence="5" id="KW-0819">tRNA processing</keyword>
<feature type="domain" description="Radical SAM core" evidence="11">
    <location>
        <begin position="219"/>
        <end position="449"/>
    </location>
</feature>
<keyword evidence="13" id="KW-1185">Reference proteome</keyword>
<dbReference type="PROSITE" id="PS51449">
    <property type="entry name" value="MTTASE_N"/>
    <property type="match status" value="1"/>
</dbReference>
<reference evidence="12" key="1">
    <citation type="submission" date="2023-02" db="EMBL/GenBank/DDBJ databases">
        <title>Host association and intracellularity evolved multiple times independently in the Rickettsiales.</title>
        <authorList>
            <person name="Castelli M."/>
            <person name="Nardi T."/>
            <person name="Gammuto L."/>
            <person name="Bellinzona G."/>
            <person name="Sabaneyeva E."/>
            <person name="Potekhin A."/>
            <person name="Serra V."/>
            <person name="Petroni G."/>
            <person name="Sassera D."/>
        </authorList>
    </citation>
    <scope>NUCLEOTIDE SEQUENCE</scope>
    <source>
        <strain evidence="12">USBL-36I1</strain>
    </source>
</reference>
<protein>
    <submittedName>
        <fullName evidence="12">MiaB superfamily threonylcarbamoyladenosine tRNA methylthiotransferase</fullName>
    </submittedName>
</protein>
<accession>A0AAE4VMF4</accession>
<dbReference type="CDD" id="cd01335">
    <property type="entry name" value="Radical_SAM"/>
    <property type="match status" value="1"/>
</dbReference>
<dbReference type="NCBIfam" id="TIGR00089">
    <property type="entry name" value="MiaB/RimO family radical SAM methylthiotransferase"/>
    <property type="match status" value="1"/>
</dbReference>
<dbReference type="PROSITE" id="PS51918">
    <property type="entry name" value="RADICAL_SAM"/>
    <property type="match status" value="1"/>
</dbReference>
<evidence type="ECO:0000313" key="12">
    <source>
        <dbReference type="EMBL" id="MDZ5761578.1"/>
    </source>
</evidence>
<dbReference type="InterPro" id="IPR023404">
    <property type="entry name" value="rSAM_horseshoe"/>
</dbReference>
<feature type="domain" description="MTTase N-terminal" evidence="10">
    <location>
        <begin position="56"/>
        <end position="160"/>
    </location>
</feature>
<proteinExistence type="predicted"/>
<dbReference type="Gene3D" id="3.80.30.20">
    <property type="entry name" value="tm_1862 like domain"/>
    <property type="match status" value="1"/>
</dbReference>
<organism evidence="12 13">
    <name type="scientific">Lyticum sinuosum</name>
    <dbReference type="NCBI Taxonomy" id="1332059"/>
    <lineage>
        <taxon>Bacteria</taxon>
        <taxon>Pseudomonadati</taxon>
        <taxon>Pseudomonadota</taxon>
        <taxon>Alphaproteobacteria</taxon>
        <taxon>Rickettsiales</taxon>
        <taxon>Lyticum</taxon>
    </lineage>
</organism>
<dbReference type="Pfam" id="PF00919">
    <property type="entry name" value="UPF0004"/>
    <property type="match status" value="1"/>
</dbReference>
<evidence type="ECO:0000256" key="7">
    <source>
        <dbReference type="ARBA" id="ARBA00023004"/>
    </source>
</evidence>
<evidence type="ECO:0000259" key="11">
    <source>
        <dbReference type="PROSITE" id="PS51918"/>
    </source>
</evidence>
<evidence type="ECO:0000256" key="1">
    <source>
        <dbReference type="ARBA" id="ARBA00001966"/>
    </source>
</evidence>
<dbReference type="SFLD" id="SFLDG01082">
    <property type="entry name" value="B12-binding_domain_containing"/>
    <property type="match status" value="1"/>
</dbReference>
<keyword evidence="8" id="KW-0411">Iron-sulfur</keyword>